<dbReference type="PROSITE" id="PS51257">
    <property type="entry name" value="PROKAR_LIPOPROTEIN"/>
    <property type="match status" value="1"/>
</dbReference>
<dbReference type="SUPFAM" id="SSF52833">
    <property type="entry name" value="Thioredoxin-like"/>
    <property type="match status" value="1"/>
</dbReference>
<feature type="signal peptide" evidence="1">
    <location>
        <begin position="1"/>
        <end position="17"/>
    </location>
</feature>
<dbReference type="Proteomes" id="UP000176300">
    <property type="component" value="Unassembled WGS sequence"/>
</dbReference>
<gene>
    <name evidence="2" type="ORF">A2373_02310</name>
</gene>
<sequence length="135" mass="15802">MRFFKIFVLLTFFTACAGRQNKYTWPEEKEKHQLSEVVVKMRECGFSQVVIFITTDWCPPCRKVKEYWKARTSPVPFYVVDSFSLTVQERYVLVLMDVPNKVPVCIIINGDKHDIGVGYNMCAEGLEVKLRKLKR</sequence>
<evidence type="ECO:0000256" key="1">
    <source>
        <dbReference type="SAM" id="SignalP"/>
    </source>
</evidence>
<dbReference type="InterPro" id="IPR017937">
    <property type="entry name" value="Thioredoxin_CS"/>
</dbReference>
<dbReference type="InterPro" id="IPR036249">
    <property type="entry name" value="Thioredoxin-like_sf"/>
</dbReference>
<feature type="chain" id="PRO_5009525769" description="Thioredoxin domain-containing protein" evidence="1">
    <location>
        <begin position="18"/>
        <end position="135"/>
    </location>
</feature>
<dbReference type="EMBL" id="MFQS01000044">
    <property type="protein sequence ID" value="OGH82308.1"/>
    <property type="molecule type" value="Genomic_DNA"/>
</dbReference>
<dbReference type="Gene3D" id="3.40.30.10">
    <property type="entry name" value="Glutaredoxin"/>
    <property type="match status" value="1"/>
</dbReference>
<keyword evidence="1" id="KW-0732">Signal</keyword>
<evidence type="ECO:0000313" key="2">
    <source>
        <dbReference type="EMBL" id="OGH82308.1"/>
    </source>
</evidence>
<proteinExistence type="predicted"/>
<dbReference type="PROSITE" id="PS00194">
    <property type="entry name" value="THIOREDOXIN_1"/>
    <property type="match status" value="1"/>
</dbReference>
<protein>
    <recommendedName>
        <fullName evidence="4">Thioredoxin domain-containing protein</fullName>
    </recommendedName>
</protein>
<evidence type="ECO:0000313" key="3">
    <source>
        <dbReference type="Proteomes" id="UP000176300"/>
    </source>
</evidence>
<evidence type="ECO:0008006" key="4">
    <source>
        <dbReference type="Google" id="ProtNLM"/>
    </source>
</evidence>
<reference evidence="2 3" key="1">
    <citation type="journal article" date="2016" name="Nat. Commun.">
        <title>Thousands of microbial genomes shed light on interconnected biogeochemical processes in an aquifer system.</title>
        <authorList>
            <person name="Anantharaman K."/>
            <person name="Brown C.T."/>
            <person name="Hug L.A."/>
            <person name="Sharon I."/>
            <person name="Castelle C.J."/>
            <person name="Probst A.J."/>
            <person name="Thomas B.C."/>
            <person name="Singh A."/>
            <person name="Wilkins M.J."/>
            <person name="Karaoz U."/>
            <person name="Brodie E.L."/>
            <person name="Williams K.H."/>
            <person name="Hubbard S.S."/>
            <person name="Banfield J.F."/>
        </authorList>
    </citation>
    <scope>NUCLEOTIDE SEQUENCE [LARGE SCALE GENOMIC DNA]</scope>
</reference>
<name>A0A1F6NET1_9BACT</name>
<comment type="caution">
    <text evidence="2">The sequence shown here is derived from an EMBL/GenBank/DDBJ whole genome shotgun (WGS) entry which is preliminary data.</text>
</comment>
<dbReference type="AlphaFoldDB" id="A0A1F6NET1"/>
<accession>A0A1F6NET1</accession>
<organism evidence="2 3">
    <name type="scientific">Candidatus Magasanikbacteria bacterium RIFOXYB1_FULL_40_15</name>
    <dbReference type="NCBI Taxonomy" id="1798697"/>
    <lineage>
        <taxon>Bacteria</taxon>
        <taxon>Candidatus Magasanikiibacteriota</taxon>
    </lineage>
</organism>